<accession>A0A1Y3GB65</accession>
<dbReference type="PANTHER" id="PTHR47917">
    <property type="match status" value="1"/>
</dbReference>
<evidence type="ECO:0000313" key="9">
    <source>
        <dbReference type="EMBL" id="OUJ18668.1"/>
    </source>
</evidence>
<feature type="domain" description="Coenzyme F420:L-glutamate ligase-like" evidence="8">
    <location>
        <begin position="8"/>
        <end position="213"/>
    </location>
</feature>
<evidence type="ECO:0000256" key="1">
    <source>
        <dbReference type="ARBA" id="ARBA00022598"/>
    </source>
</evidence>
<name>A0A1Y3GB65_9EURY</name>
<evidence type="ECO:0000256" key="5">
    <source>
        <dbReference type="ARBA" id="ARBA00022958"/>
    </source>
</evidence>
<dbReference type="SUPFAM" id="SSF144010">
    <property type="entry name" value="CofE-like"/>
    <property type="match status" value="1"/>
</dbReference>
<dbReference type="Proteomes" id="UP000195137">
    <property type="component" value="Unassembled WGS sequence"/>
</dbReference>
<dbReference type="EMBL" id="MRZU01000003">
    <property type="protein sequence ID" value="OUJ18668.1"/>
    <property type="molecule type" value="Genomic_DNA"/>
</dbReference>
<comment type="caution">
    <text evidence="9">The sequence shown here is derived from an EMBL/GenBank/DDBJ whole genome shotgun (WGS) entry which is preliminary data.</text>
</comment>
<protein>
    <submittedName>
        <fullName evidence="9">F(420)-0:gamma-glutamyl ligase F420 coenzyme biosynthesis enzyme CofE</fullName>
    </submittedName>
</protein>
<evidence type="ECO:0000256" key="6">
    <source>
        <dbReference type="ARBA" id="ARBA00023134"/>
    </source>
</evidence>
<keyword evidence="5" id="KW-0630">Potassium</keyword>
<organism evidence="9 10">
    <name type="scientific">Methanonatronarchaeum thermophilum</name>
    <dbReference type="NCBI Taxonomy" id="1927129"/>
    <lineage>
        <taxon>Archaea</taxon>
        <taxon>Methanobacteriati</taxon>
        <taxon>Methanobacteriota</taxon>
        <taxon>Methanonatronarchaeia</taxon>
        <taxon>Methanonatronarchaeales</taxon>
        <taxon>Methanonatronarchaeaceae</taxon>
        <taxon>Methanonatronarchaeum</taxon>
    </lineage>
</organism>
<keyword evidence="6" id="KW-0342">GTP-binding</keyword>
<keyword evidence="1 9" id="KW-0436">Ligase</keyword>
<evidence type="ECO:0000256" key="2">
    <source>
        <dbReference type="ARBA" id="ARBA00022723"/>
    </source>
</evidence>
<keyword evidence="4" id="KW-0460">Magnesium</keyword>
<dbReference type="GO" id="GO:0052618">
    <property type="term" value="F:coenzyme F420-0:L-glutamate ligase activity"/>
    <property type="evidence" value="ECO:0007669"/>
    <property type="project" value="TreeGrafter"/>
</dbReference>
<evidence type="ECO:0000256" key="4">
    <source>
        <dbReference type="ARBA" id="ARBA00022842"/>
    </source>
</evidence>
<dbReference type="PANTHER" id="PTHR47917:SF1">
    <property type="entry name" value="COENZYME F420:L-GLUTAMATE LIGASE"/>
    <property type="match status" value="1"/>
</dbReference>
<evidence type="ECO:0000313" key="10">
    <source>
        <dbReference type="Proteomes" id="UP000195137"/>
    </source>
</evidence>
<dbReference type="GO" id="GO:0046872">
    <property type="term" value="F:metal ion binding"/>
    <property type="evidence" value="ECO:0007669"/>
    <property type="project" value="UniProtKB-KW"/>
</dbReference>
<sequence>MKLEIKPIKLPLIKKGDKLPLIIHKHIEKHKKTDILVVSQTIISKAEGRTKNLETIEPTKEAKKIAEKTNKKPEICQLILNESEIIALGENYIITNKNGLICANAQIDQSNAGPNKAILPPKNPEKTAKKIHKKTKTPTIITDSIGRPFRKGAVGTAIAYSGIKPISNYTNKKDLYNQKMKTTTQCVADELASAANIVMGESNQQTPIAIIKGFKHHGKPTNRKINRKPTNMIFTPKTPYKNKNQK</sequence>
<reference evidence="9 10" key="1">
    <citation type="submission" date="2016-12" db="EMBL/GenBank/DDBJ databases">
        <title>Discovery of methanogenic haloarchaea.</title>
        <authorList>
            <person name="Sorokin D.Y."/>
            <person name="Makarova K.S."/>
            <person name="Abbas B."/>
            <person name="Ferrer M."/>
            <person name="Golyshin P.N."/>
        </authorList>
    </citation>
    <scope>NUCLEOTIDE SEQUENCE [LARGE SCALE GENOMIC DNA]</scope>
    <source>
        <strain evidence="9">AMET1</strain>
    </source>
</reference>
<dbReference type="AlphaFoldDB" id="A0A1Y3GB65"/>
<proteinExistence type="predicted"/>
<evidence type="ECO:0000256" key="7">
    <source>
        <dbReference type="ARBA" id="ARBA00023211"/>
    </source>
</evidence>
<keyword evidence="2" id="KW-0479">Metal-binding</keyword>
<dbReference type="OrthoDB" id="11383at2157"/>
<dbReference type="RefSeq" id="WP_086636739.1">
    <property type="nucleotide sequence ID" value="NZ_MRZU01000003.1"/>
</dbReference>
<dbReference type="GO" id="GO:0005525">
    <property type="term" value="F:GTP binding"/>
    <property type="evidence" value="ECO:0007669"/>
    <property type="project" value="UniProtKB-KW"/>
</dbReference>
<dbReference type="Gene3D" id="3.30.1330.100">
    <property type="entry name" value="CofE-like"/>
    <property type="match status" value="1"/>
</dbReference>
<dbReference type="InterPro" id="IPR008225">
    <property type="entry name" value="F420-0_g-glutamyl_ligase"/>
</dbReference>
<keyword evidence="7" id="KW-0464">Manganese</keyword>
<gene>
    <name evidence="9" type="ORF">AMET1_0315</name>
</gene>
<keyword evidence="3" id="KW-0547">Nucleotide-binding</keyword>
<dbReference type="InterPro" id="IPR002847">
    <property type="entry name" value="F420-0_gamma-glut_ligase-dom"/>
</dbReference>
<evidence type="ECO:0000259" key="8">
    <source>
        <dbReference type="Pfam" id="PF01996"/>
    </source>
</evidence>
<dbReference type="Gene3D" id="3.90.1660.10">
    <property type="entry name" value="CofE-like domain"/>
    <property type="match status" value="1"/>
</dbReference>
<evidence type="ECO:0000256" key="3">
    <source>
        <dbReference type="ARBA" id="ARBA00022741"/>
    </source>
</evidence>
<dbReference type="Pfam" id="PF01996">
    <property type="entry name" value="F420_ligase"/>
    <property type="match status" value="1"/>
</dbReference>
<keyword evidence="10" id="KW-1185">Reference proteome</keyword>
<dbReference type="NCBIfam" id="TIGR01916">
    <property type="entry name" value="F420_cofE"/>
    <property type="match status" value="1"/>
</dbReference>